<feature type="transmembrane region" description="Helical" evidence="6">
    <location>
        <begin position="74"/>
        <end position="97"/>
    </location>
</feature>
<accession>A0ABU0CU91</accession>
<feature type="transmembrane region" description="Helical" evidence="6">
    <location>
        <begin position="167"/>
        <end position="188"/>
    </location>
</feature>
<dbReference type="RefSeq" id="WP_307340807.1">
    <property type="nucleotide sequence ID" value="NZ_JAUSUQ010000010.1"/>
</dbReference>
<dbReference type="PANTHER" id="PTHR11101:SF80">
    <property type="entry name" value="PHOSPHATE TRANSPORTER"/>
    <property type="match status" value="1"/>
</dbReference>
<evidence type="ECO:0000256" key="4">
    <source>
        <dbReference type="ARBA" id="ARBA00022989"/>
    </source>
</evidence>
<evidence type="ECO:0000313" key="7">
    <source>
        <dbReference type="EMBL" id="MDQ0339983.1"/>
    </source>
</evidence>
<keyword evidence="4 6" id="KW-1133">Transmembrane helix</keyword>
<feature type="transmembrane region" description="Helical" evidence="6">
    <location>
        <begin position="208"/>
        <end position="229"/>
    </location>
</feature>
<proteinExistence type="inferred from homology"/>
<dbReference type="PANTHER" id="PTHR11101">
    <property type="entry name" value="PHOSPHATE TRANSPORTER"/>
    <property type="match status" value="1"/>
</dbReference>
<keyword evidence="8" id="KW-1185">Reference proteome</keyword>
<feature type="transmembrane region" description="Helical" evidence="6">
    <location>
        <begin position="324"/>
        <end position="343"/>
    </location>
</feature>
<keyword evidence="6" id="KW-0592">Phosphate transport</keyword>
<dbReference type="EMBL" id="JAUSUQ010000010">
    <property type="protein sequence ID" value="MDQ0339983.1"/>
    <property type="molecule type" value="Genomic_DNA"/>
</dbReference>
<keyword evidence="2 6" id="KW-0813">Transport</keyword>
<gene>
    <name evidence="7" type="ORF">J2S00_002778</name>
</gene>
<evidence type="ECO:0000256" key="1">
    <source>
        <dbReference type="ARBA" id="ARBA00004141"/>
    </source>
</evidence>
<feature type="transmembrane region" description="Helical" evidence="6">
    <location>
        <begin position="297"/>
        <end position="318"/>
    </location>
</feature>
<sequence length="360" mass="37332">MLLTFIAIVIALFFAMNIGASGAAATMGAVYGAGAVRQKTLALLLVALAVFLGAVLGSGEVVKTIGSGIIPTDILNVPIVLIILVGATSTLFIANLLGIPLSTSEVTVGSIVGVGIAFQALYVSNLLYIVSFWIIVPVVAFSVAYVSGKGILWFERRYPDLKKGGKWRKALIALLIFTGCLEAFSAGMNNVANAIGPLVGAGLLDATQAIWLGGAFVALGAVLLGGRVLETNGKRITSLSLLQGSVVSGTGGTLVVLASLLGIPVPLTQATTSAILGVGTAENGFRLWQKNVIVQIIKVWIVSPILSLVVSYTLVHIILEPNPYVVIVVLSVFVGTFGTLSLLKTIRQDKKSIHEQGGGI</sequence>
<organism evidence="7 8">
    <name type="scientific">Caldalkalibacillus uzonensis</name>
    <dbReference type="NCBI Taxonomy" id="353224"/>
    <lineage>
        <taxon>Bacteria</taxon>
        <taxon>Bacillati</taxon>
        <taxon>Bacillota</taxon>
        <taxon>Bacilli</taxon>
        <taxon>Bacillales</taxon>
        <taxon>Bacillaceae</taxon>
        <taxon>Caldalkalibacillus</taxon>
    </lineage>
</organism>
<feature type="transmembrane region" description="Helical" evidence="6">
    <location>
        <begin position="42"/>
        <end position="62"/>
    </location>
</feature>
<evidence type="ECO:0000313" key="8">
    <source>
        <dbReference type="Proteomes" id="UP001232445"/>
    </source>
</evidence>
<dbReference type="Pfam" id="PF01384">
    <property type="entry name" value="PHO4"/>
    <property type="match status" value="1"/>
</dbReference>
<keyword evidence="3 6" id="KW-0812">Transmembrane</keyword>
<keyword evidence="5 6" id="KW-0472">Membrane</keyword>
<evidence type="ECO:0000256" key="5">
    <source>
        <dbReference type="ARBA" id="ARBA00023136"/>
    </source>
</evidence>
<comment type="similarity">
    <text evidence="6">Belongs to the inorganic phosphate transporter (PiT) (TC 2.A.20) family.</text>
</comment>
<evidence type="ECO:0000256" key="6">
    <source>
        <dbReference type="RuleBase" id="RU363058"/>
    </source>
</evidence>
<name>A0ABU0CU91_9BACI</name>
<feature type="transmembrane region" description="Helical" evidence="6">
    <location>
        <begin position="267"/>
        <end position="285"/>
    </location>
</feature>
<comment type="caution">
    <text evidence="7">The sequence shown here is derived from an EMBL/GenBank/DDBJ whole genome shotgun (WGS) entry which is preliminary data.</text>
</comment>
<feature type="transmembrane region" description="Helical" evidence="6">
    <location>
        <begin position="126"/>
        <end position="146"/>
    </location>
</feature>
<protein>
    <recommendedName>
        <fullName evidence="6">Phosphate transporter</fullName>
    </recommendedName>
</protein>
<comment type="subcellular location">
    <subcellularLocation>
        <location evidence="1 6">Membrane</location>
        <topology evidence="1 6">Multi-pass membrane protein</topology>
    </subcellularLocation>
</comment>
<dbReference type="Proteomes" id="UP001232445">
    <property type="component" value="Unassembled WGS sequence"/>
</dbReference>
<dbReference type="InterPro" id="IPR001204">
    <property type="entry name" value="Phos_transporter"/>
</dbReference>
<evidence type="ECO:0000256" key="3">
    <source>
        <dbReference type="ARBA" id="ARBA00022692"/>
    </source>
</evidence>
<reference evidence="7 8" key="1">
    <citation type="submission" date="2023-07" db="EMBL/GenBank/DDBJ databases">
        <title>Genomic Encyclopedia of Type Strains, Phase IV (KMG-IV): sequencing the most valuable type-strain genomes for metagenomic binning, comparative biology and taxonomic classification.</title>
        <authorList>
            <person name="Goeker M."/>
        </authorList>
    </citation>
    <scope>NUCLEOTIDE SEQUENCE [LARGE SCALE GENOMIC DNA]</scope>
    <source>
        <strain evidence="7 8">DSM 17740</strain>
    </source>
</reference>
<evidence type="ECO:0000256" key="2">
    <source>
        <dbReference type="ARBA" id="ARBA00022448"/>
    </source>
</evidence>
<feature type="transmembrane region" description="Helical" evidence="6">
    <location>
        <begin position="241"/>
        <end position="261"/>
    </location>
</feature>